<reference evidence="11 12" key="1">
    <citation type="submission" date="2014-11" db="EMBL/GenBank/DDBJ databases">
        <authorList>
            <person name="Zhu J."/>
            <person name="Qi W."/>
            <person name="Song R."/>
        </authorList>
    </citation>
    <scope>NUCLEOTIDE SEQUENCE [LARGE SCALE GENOMIC DNA]</scope>
</reference>
<dbReference type="InterPro" id="IPR014001">
    <property type="entry name" value="Helicase_ATP-bd"/>
</dbReference>
<gene>
    <name evidence="11" type="ORF">Vbra_19542</name>
</gene>
<evidence type="ECO:0000256" key="1">
    <source>
        <dbReference type="ARBA" id="ARBA00022741"/>
    </source>
</evidence>
<evidence type="ECO:0000256" key="6">
    <source>
        <dbReference type="RuleBase" id="RU000492"/>
    </source>
</evidence>
<dbReference type="CDD" id="cd18787">
    <property type="entry name" value="SF2_C_DEAD"/>
    <property type="match status" value="1"/>
</dbReference>
<feature type="domain" description="Helicase C-terminal" evidence="10">
    <location>
        <begin position="286"/>
        <end position="481"/>
    </location>
</feature>
<sequence>MSDSSSRPQPQQASRRWEDVKGLSPATLGFVAAQGFIKMTPVQAITIPLFLDNKDVCVEAITGSGKTLAFLIPCVEMLLKTLAASDAPKRQRTHSGVAMATFRIGALVLAPTRELAGQIHEVLSALMRHVADGHGYGGHLRAWLVTGGREVDQECEQIRGAATDRSLEIIVATPGRLSHLLTILSDPDDWTLKSLEVLVMDEADRLLDLGFERHLSDILGRLPKQRRTGLFSATLTTALHQLIKAGLRNPVHICVKVDRPKAQQQDDKQDGEDAAGGAVTHSTPTTLENYYCYMRSDQKLAFLMRFFRTILPESKGKCIVFFLTCACVDFFHKMLLELTKRHDANTNSAAPIPSEQTSGQHPFSLANYPIYRLHGQMAQKGRQKTYQQFVDGSRGILLATDVAARGIDVPDVDWIIQYDAPQDPEFFIHRIGRTARAGRSGRSLVMLLPEETAYIPFLQRRKVELADFASSRLKSAFAGVAARKKRKAPPDDSSLSSEQQLIKDEEAASTLRDAQQVLMEDRAVLEKASAAFVSFVRAYKEHQLAYIFPFQSLSIGHLASSFALLRIPRVKEILGRTIDNFVQSDVDPSTIAFKDPHREAQRQEQLRKKREAKAMESSQTDPKKDRTKAKAVEKRAKDEQKCEESKVYRTRGEKRRAKRKRAAAEWEDLALEERLAKKLRQGKISVEEYERKLRGTEEESDEGDAQPDSDSGSDGSQEGGMDGDKADKDTEGSSDEVDAQEAKIRRRKERLARLADNIKKRPHWAIQRKGKGKRR</sequence>
<comment type="catalytic activity">
    <reaction evidence="7">
        <text>ATP + H2O = ADP + phosphate + H(+)</text>
        <dbReference type="Rhea" id="RHEA:13065"/>
        <dbReference type="ChEBI" id="CHEBI:15377"/>
        <dbReference type="ChEBI" id="CHEBI:15378"/>
        <dbReference type="ChEBI" id="CHEBI:30616"/>
        <dbReference type="ChEBI" id="CHEBI:43474"/>
        <dbReference type="ChEBI" id="CHEBI:456216"/>
        <dbReference type="EC" id="3.6.4.13"/>
    </reaction>
</comment>
<dbReference type="GO" id="GO:0016887">
    <property type="term" value="F:ATP hydrolysis activity"/>
    <property type="evidence" value="ECO:0007669"/>
    <property type="project" value="RHEA"/>
</dbReference>
<evidence type="ECO:0000313" key="11">
    <source>
        <dbReference type="EMBL" id="CEM38190.1"/>
    </source>
</evidence>
<feature type="compositionally biased region" description="Basic residues" evidence="8">
    <location>
        <begin position="760"/>
        <end position="775"/>
    </location>
</feature>
<feature type="compositionally biased region" description="Acidic residues" evidence="8">
    <location>
        <begin position="698"/>
        <end position="707"/>
    </location>
</feature>
<dbReference type="InterPro" id="IPR027417">
    <property type="entry name" value="P-loop_NTPase"/>
</dbReference>
<dbReference type="SMART" id="SM00490">
    <property type="entry name" value="HELICc"/>
    <property type="match status" value="1"/>
</dbReference>
<dbReference type="PANTHER" id="PTHR24031">
    <property type="entry name" value="RNA HELICASE"/>
    <property type="match status" value="1"/>
</dbReference>
<dbReference type="InterPro" id="IPR001650">
    <property type="entry name" value="Helicase_C-like"/>
</dbReference>
<comment type="function">
    <text evidence="7">RNA helicase.</text>
</comment>
<dbReference type="CDD" id="cd17960">
    <property type="entry name" value="DEADc_DDX55"/>
    <property type="match status" value="1"/>
</dbReference>
<evidence type="ECO:0000256" key="4">
    <source>
        <dbReference type="ARBA" id="ARBA00022840"/>
    </source>
</evidence>
<evidence type="ECO:0000256" key="3">
    <source>
        <dbReference type="ARBA" id="ARBA00022806"/>
    </source>
</evidence>
<feature type="compositionally biased region" description="Basic and acidic residues" evidence="8">
    <location>
        <begin position="259"/>
        <end position="268"/>
    </location>
</feature>
<dbReference type="PROSITE" id="PS51194">
    <property type="entry name" value="HELICASE_CTER"/>
    <property type="match status" value="1"/>
</dbReference>
<evidence type="ECO:0000259" key="10">
    <source>
        <dbReference type="PROSITE" id="PS51194"/>
    </source>
</evidence>
<comment type="domain">
    <text evidence="7">The Q motif is unique to and characteristic of the DEAD box family of RNA helicases and controls ATP binding and hydrolysis.</text>
</comment>
<keyword evidence="12" id="KW-1185">Reference proteome</keyword>
<keyword evidence="1 6" id="KW-0547">Nucleotide-binding</keyword>
<dbReference type="GO" id="GO:0003723">
    <property type="term" value="F:RNA binding"/>
    <property type="evidence" value="ECO:0007669"/>
    <property type="project" value="UniProtKB-UniRule"/>
</dbReference>
<keyword evidence="2 6" id="KW-0378">Hydrolase</keyword>
<feature type="domain" description="Helicase ATP-binding" evidence="9">
    <location>
        <begin position="47"/>
        <end position="253"/>
    </location>
</feature>
<comment type="similarity">
    <text evidence="6">Belongs to the DEAD box helicase family.</text>
</comment>
<dbReference type="SMART" id="SM01178">
    <property type="entry name" value="DUF4217"/>
    <property type="match status" value="1"/>
</dbReference>
<dbReference type="InterPro" id="IPR011545">
    <property type="entry name" value="DEAD/DEAH_box_helicase_dom"/>
</dbReference>
<feature type="region of interest" description="Disordered" evidence="8">
    <location>
        <begin position="680"/>
        <end position="775"/>
    </location>
</feature>
<dbReference type="InParanoid" id="A0A0G4H3A4"/>
<feature type="region of interest" description="Disordered" evidence="8">
    <location>
        <begin position="259"/>
        <end position="280"/>
    </location>
</feature>
<evidence type="ECO:0000256" key="7">
    <source>
        <dbReference type="RuleBase" id="RU365068"/>
    </source>
</evidence>
<protein>
    <recommendedName>
        <fullName evidence="7">ATP-dependent RNA helicase</fullName>
        <ecNumber evidence="7">3.6.4.13</ecNumber>
    </recommendedName>
</protein>
<dbReference type="Gene3D" id="3.40.50.300">
    <property type="entry name" value="P-loop containing nucleotide triphosphate hydrolases"/>
    <property type="match status" value="2"/>
</dbReference>
<accession>A0A0G4H3A4</accession>
<dbReference type="PROSITE" id="PS51192">
    <property type="entry name" value="HELICASE_ATP_BIND_1"/>
    <property type="match status" value="1"/>
</dbReference>
<dbReference type="InterPro" id="IPR000629">
    <property type="entry name" value="RNA-helicase_DEAD-box_CS"/>
</dbReference>
<evidence type="ECO:0000256" key="2">
    <source>
        <dbReference type="ARBA" id="ARBA00022801"/>
    </source>
</evidence>
<keyword evidence="4 6" id="KW-0067">ATP-binding</keyword>
<feature type="compositionally biased region" description="Basic and acidic residues" evidence="8">
    <location>
        <begin position="722"/>
        <end position="731"/>
    </location>
</feature>
<name>A0A0G4H3A4_VITBC</name>
<keyword evidence="3 6" id="KW-0347">Helicase</keyword>
<dbReference type="EMBL" id="CDMY01000973">
    <property type="protein sequence ID" value="CEM38190.1"/>
    <property type="molecule type" value="Genomic_DNA"/>
</dbReference>
<feature type="compositionally biased region" description="Basic residues" evidence="8">
    <location>
        <begin position="652"/>
        <end position="661"/>
    </location>
</feature>
<dbReference type="EC" id="3.6.4.13" evidence="7"/>
<dbReference type="AlphaFoldDB" id="A0A0G4H3A4"/>
<dbReference type="STRING" id="1169540.A0A0G4H3A4"/>
<organism evidence="11 12">
    <name type="scientific">Vitrella brassicaformis (strain CCMP3155)</name>
    <dbReference type="NCBI Taxonomy" id="1169540"/>
    <lineage>
        <taxon>Eukaryota</taxon>
        <taxon>Sar</taxon>
        <taxon>Alveolata</taxon>
        <taxon>Colpodellida</taxon>
        <taxon>Vitrellaceae</taxon>
        <taxon>Vitrella</taxon>
    </lineage>
</organism>
<dbReference type="InterPro" id="IPR025313">
    <property type="entry name" value="SPB4-like_CTE"/>
</dbReference>
<keyword evidence="5 7" id="KW-0694">RNA-binding</keyword>
<dbReference type="PhylomeDB" id="A0A0G4H3A4"/>
<dbReference type="Pfam" id="PF13959">
    <property type="entry name" value="CTE_SPB4"/>
    <property type="match status" value="1"/>
</dbReference>
<dbReference type="PROSITE" id="PS00039">
    <property type="entry name" value="DEAD_ATP_HELICASE"/>
    <property type="match status" value="1"/>
</dbReference>
<evidence type="ECO:0000313" key="12">
    <source>
        <dbReference type="Proteomes" id="UP000041254"/>
    </source>
</evidence>
<dbReference type="Pfam" id="PF00271">
    <property type="entry name" value="Helicase_C"/>
    <property type="match status" value="1"/>
</dbReference>
<dbReference type="SUPFAM" id="SSF52540">
    <property type="entry name" value="P-loop containing nucleoside triphosphate hydrolases"/>
    <property type="match status" value="1"/>
</dbReference>
<feature type="compositionally biased region" description="Basic and acidic residues" evidence="8">
    <location>
        <begin position="685"/>
        <end position="697"/>
    </location>
</feature>
<dbReference type="OMA" id="EWEELAF"/>
<dbReference type="Proteomes" id="UP000041254">
    <property type="component" value="Unassembled WGS sequence"/>
</dbReference>
<dbReference type="OrthoDB" id="7396459at2759"/>
<feature type="compositionally biased region" description="Basic and acidic residues" evidence="8">
    <location>
        <begin position="621"/>
        <end position="651"/>
    </location>
</feature>
<dbReference type="GO" id="GO:0005524">
    <property type="term" value="F:ATP binding"/>
    <property type="evidence" value="ECO:0007669"/>
    <property type="project" value="UniProtKB-UniRule"/>
</dbReference>
<dbReference type="Pfam" id="PF00270">
    <property type="entry name" value="DEAD"/>
    <property type="match status" value="1"/>
</dbReference>
<dbReference type="VEuPathDB" id="CryptoDB:Vbra_19542"/>
<proteinExistence type="inferred from homology"/>
<evidence type="ECO:0000256" key="8">
    <source>
        <dbReference type="SAM" id="MobiDB-lite"/>
    </source>
</evidence>
<evidence type="ECO:0000259" key="9">
    <source>
        <dbReference type="PROSITE" id="PS51192"/>
    </source>
</evidence>
<feature type="region of interest" description="Disordered" evidence="8">
    <location>
        <begin position="607"/>
        <end position="664"/>
    </location>
</feature>
<dbReference type="SMART" id="SM00487">
    <property type="entry name" value="DEXDc"/>
    <property type="match status" value="1"/>
</dbReference>
<dbReference type="GO" id="GO:0003724">
    <property type="term" value="F:RNA helicase activity"/>
    <property type="evidence" value="ECO:0007669"/>
    <property type="project" value="UniProtKB-EC"/>
</dbReference>
<evidence type="ECO:0000256" key="5">
    <source>
        <dbReference type="ARBA" id="ARBA00022884"/>
    </source>
</evidence>